<gene>
    <name evidence="1" type="ORF">BTN92_11835</name>
</gene>
<reference evidence="1 2" key="1">
    <citation type="submission" date="2016-12" db="EMBL/GenBank/DDBJ databases">
        <authorList>
            <person name="Song W.-J."/>
            <person name="Kurnit D.M."/>
        </authorList>
    </citation>
    <scope>NUCLEOTIDE SEQUENCE [LARGE SCALE GENOMIC DNA]</scope>
    <source>
        <strain evidence="1 2">CGB1038-1_S1</strain>
    </source>
</reference>
<sequence>MPIATGNKRLPVTLDENRQKELQQLKQKYGKSESKIMCIALDLLIMQEKAGFDVPALRK</sequence>
<evidence type="ECO:0000313" key="1">
    <source>
        <dbReference type="EMBL" id="ONN41843.1"/>
    </source>
</evidence>
<dbReference type="EMBL" id="MSTR01000012">
    <property type="protein sequence ID" value="ONN41843.1"/>
    <property type="molecule type" value="Genomic_DNA"/>
</dbReference>
<proteinExistence type="predicted"/>
<protein>
    <recommendedName>
        <fullName evidence="3">CopG family transcriptional regulator</fullName>
    </recommendedName>
</protein>
<name>A0A1V2UEY6_ENTMU</name>
<organism evidence="1 2">
    <name type="scientific">Enterococcus mundtii</name>
    <dbReference type="NCBI Taxonomy" id="53346"/>
    <lineage>
        <taxon>Bacteria</taxon>
        <taxon>Bacillati</taxon>
        <taxon>Bacillota</taxon>
        <taxon>Bacilli</taxon>
        <taxon>Lactobacillales</taxon>
        <taxon>Enterococcaceae</taxon>
        <taxon>Enterococcus</taxon>
    </lineage>
</organism>
<accession>A0A1V2UEY6</accession>
<comment type="caution">
    <text evidence="1">The sequence shown here is derived from an EMBL/GenBank/DDBJ whole genome shotgun (WGS) entry which is preliminary data.</text>
</comment>
<dbReference type="STRING" id="53346.A5802_003178"/>
<dbReference type="AlphaFoldDB" id="A0A1V2UEY6"/>
<dbReference type="Proteomes" id="UP000189299">
    <property type="component" value="Unassembled WGS sequence"/>
</dbReference>
<evidence type="ECO:0008006" key="3">
    <source>
        <dbReference type="Google" id="ProtNLM"/>
    </source>
</evidence>
<dbReference type="RefSeq" id="WP_077151836.1">
    <property type="nucleotide sequence ID" value="NZ_CABMMO010000012.1"/>
</dbReference>
<dbReference type="OrthoDB" id="2194269at2"/>
<evidence type="ECO:0000313" key="2">
    <source>
        <dbReference type="Proteomes" id="UP000189299"/>
    </source>
</evidence>